<keyword evidence="1" id="KW-0472">Membrane</keyword>
<dbReference type="GeneID" id="108040781"/>
<reference evidence="3" key="1">
    <citation type="journal article" date="2021" name="Elife">
        <title>Highly contiguous assemblies of 101 drosophilid genomes.</title>
        <authorList>
            <person name="Kim B.Y."/>
            <person name="Wang J.R."/>
            <person name="Miller D.E."/>
            <person name="Barmina O."/>
            <person name="Delaney E."/>
            <person name="Thompson A."/>
            <person name="Comeault A.A."/>
            <person name="Peede D."/>
            <person name="D'Agostino E.R."/>
            <person name="Pelaez J."/>
            <person name="Aguilar J.M."/>
            <person name="Haji D."/>
            <person name="Matsunaga T."/>
            <person name="Armstrong E.E."/>
            <person name="Zych M."/>
            <person name="Ogawa Y."/>
            <person name="Stamenkovic-Radak M."/>
            <person name="Jelic M."/>
            <person name="Veselinovic M.S."/>
            <person name="Tanaskovic M."/>
            <person name="Eric P."/>
            <person name="Gao J.J."/>
            <person name="Katoh T.K."/>
            <person name="Toda M.J."/>
            <person name="Watabe H."/>
            <person name="Watada M."/>
            <person name="Davis J.S."/>
            <person name="Moyle L.C."/>
            <person name="Manoli G."/>
            <person name="Bertolini E."/>
            <person name="Kostal V."/>
            <person name="Hawley R.S."/>
            <person name="Takahashi A."/>
            <person name="Jones C.D."/>
            <person name="Price D.K."/>
            <person name="Whiteman N."/>
            <person name="Kopp A."/>
            <person name="Matute D.R."/>
            <person name="Petrov D.A."/>
        </authorList>
    </citation>
    <scope>NUCLEOTIDE SEQUENCE [LARGE SCALE GENOMIC DNA]</scope>
</reference>
<dbReference type="RefSeq" id="XP_016973878.1">
    <property type="nucleotide sequence ID" value="XM_017118389.1"/>
</dbReference>
<protein>
    <submittedName>
        <fullName evidence="4">Uncharacterized protein LOC108040781</fullName>
    </submittedName>
</protein>
<feature type="transmembrane region" description="Helical" evidence="1">
    <location>
        <begin position="12"/>
        <end position="33"/>
    </location>
</feature>
<dbReference type="EnsemblMetazoa" id="XM_017118389.2">
    <property type="protein sequence ID" value="XP_016973878.1"/>
    <property type="gene ID" value="LOC108040781"/>
</dbReference>
<sequence length="121" mass="13679">MANQELLINCIKYTILIINLLIGGFFIWFGIFLCTSFRNNKPLIFDIQISTPAFLIVIGYFIVVNAALGPNGIIKEIVVLINMFKCCGMNNHTDWKQSLTSGSYLIDLDATNHMKNDIYLV</sequence>
<keyword evidence="1" id="KW-1133">Transmembrane helix</keyword>
<reference evidence="4" key="2">
    <citation type="submission" date="2025-04" db="UniProtKB">
        <authorList>
            <consortium name="RefSeq"/>
        </authorList>
    </citation>
    <scope>IDENTIFICATION</scope>
</reference>
<gene>
    <name evidence="4" type="primary">LOC108040781</name>
    <name evidence="2" type="synonym">108040781</name>
</gene>
<keyword evidence="1" id="KW-0812">Transmembrane</keyword>
<dbReference type="Proteomes" id="UP001652680">
    <property type="component" value="Unassembled WGS sequence"/>
</dbReference>
<proteinExistence type="predicted"/>
<organism evidence="4">
    <name type="scientific">Drosophila rhopaloa</name>
    <name type="common">Fruit fly</name>
    <dbReference type="NCBI Taxonomy" id="1041015"/>
    <lineage>
        <taxon>Eukaryota</taxon>
        <taxon>Metazoa</taxon>
        <taxon>Ecdysozoa</taxon>
        <taxon>Arthropoda</taxon>
        <taxon>Hexapoda</taxon>
        <taxon>Insecta</taxon>
        <taxon>Pterygota</taxon>
        <taxon>Neoptera</taxon>
        <taxon>Endopterygota</taxon>
        <taxon>Diptera</taxon>
        <taxon>Brachycera</taxon>
        <taxon>Muscomorpha</taxon>
        <taxon>Ephydroidea</taxon>
        <taxon>Drosophilidae</taxon>
        <taxon>Drosophila</taxon>
        <taxon>Sophophora</taxon>
    </lineage>
</organism>
<accession>A0A6P4EFT2</accession>
<feature type="transmembrane region" description="Helical" evidence="1">
    <location>
        <begin position="53"/>
        <end position="74"/>
    </location>
</feature>
<evidence type="ECO:0000313" key="2">
    <source>
        <dbReference type="EnsemblMetazoa" id="XP_016973878.1"/>
    </source>
</evidence>
<name>A0A6P4EFT2_DRORH</name>
<evidence type="ECO:0000256" key="1">
    <source>
        <dbReference type="SAM" id="Phobius"/>
    </source>
</evidence>
<dbReference type="AlphaFoldDB" id="A0A6P4EFT2"/>
<reference evidence="2" key="3">
    <citation type="submission" date="2025-05" db="UniProtKB">
        <authorList>
            <consortium name="EnsemblMetazoa"/>
        </authorList>
    </citation>
    <scope>IDENTIFICATION</scope>
</reference>
<keyword evidence="3" id="KW-1185">Reference proteome</keyword>
<evidence type="ECO:0000313" key="3">
    <source>
        <dbReference type="Proteomes" id="UP001652680"/>
    </source>
</evidence>
<evidence type="ECO:0000313" key="4">
    <source>
        <dbReference type="RefSeq" id="XP_016973878.1"/>
    </source>
</evidence>